<dbReference type="PROSITE" id="PS50022">
    <property type="entry name" value="FA58C_3"/>
    <property type="match status" value="1"/>
</dbReference>
<dbReference type="RefSeq" id="XP_038053929.1">
    <property type="nucleotide sequence ID" value="XM_038198001.1"/>
</dbReference>
<sequence length="436" mass="47350">MWVFDGTLNKEMSLQGYKFLYWYGVHSAHPLEEEAVVPRPLNSGLPCTAGPLGMASGEIPDTGITAASSHSSSYAPTKARPNSVFSAGGWWLPSIPCGTDDWIQVDLGAYTGVTGVVVTGHSGGNHYIRTFTVRYSMTGESDDWQSLTDTDGQTIELEGNNGSGEAVTVTFPETLMTRFIRIYPATWSSSECYLNLEVLGCRDLDSMLRLVDGDGKRSGRVEIYHDDAWGAICDNGWDMKEASIVCHQLGFLEAEEATSVSLEESEEEVPIVMNRVSCKGSERRLVDCPFVCSSIQQCNSSHVAGVTCKPNIIRLVGGSNHTNGRVELYQDNAWGTLCDTDWDVRDAEVVCHQLGFSGAVEAKSGAHFGQGVGPVYMDGLACDGSETKISECPSFCWEEVACNHTQDVGVVCRQEDVETVTVSDTIEQGRGDMPLE</sequence>
<dbReference type="InterPro" id="IPR001190">
    <property type="entry name" value="SRCR"/>
</dbReference>
<dbReference type="EnsemblMetazoa" id="XM_038198001.1">
    <property type="protein sequence ID" value="XP_038053929.1"/>
    <property type="gene ID" value="LOC119726345"/>
</dbReference>
<feature type="disulfide bond" evidence="6">
    <location>
        <begin position="382"/>
        <end position="392"/>
    </location>
</feature>
<keyword evidence="10" id="KW-1185">Reference proteome</keyword>
<dbReference type="InterPro" id="IPR000421">
    <property type="entry name" value="FA58C"/>
</dbReference>
<evidence type="ECO:0000256" key="4">
    <source>
        <dbReference type="ARBA" id="ARBA00023170"/>
    </source>
</evidence>
<dbReference type="Pfam" id="PF00754">
    <property type="entry name" value="F5_F8_type_C"/>
    <property type="match status" value="1"/>
</dbReference>
<evidence type="ECO:0000313" key="9">
    <source>
        <dbReference type="EnsemblMetazoa" id="XP_038053929.1"/>
    </source>
</evidence>
<dbReference type="GeneID" id="119726345"/>
<dbReference type="InterPro" id="IPR036772">
    <property type="entry name" value="SRCR-like_dom_sf"/>
</dbReference>
<accession>A0A913ZRB2</accession>
<dbReference type="FunFam" id="3.10.250.10:FF:000007">
    <property type="entry name" value="Soluble scavenger receptor cysteine-rich domain-containing protein SSC5D"/>
    <property type="match status" value="1"/>
</dbReference>
<dbReference type="GO" id="GO:0016020">
    <property type="term" value="C:membrane"/>
    <property type="evidence" value="ECO:0007669"/>
    <property type="project" value="InterPro"/>
</dbReference>
<keyword evidence="4" id="KW-0675">Receptor</keyword>
<name>A0A913ZRB2_PATMI</name>
<keyword evidence="2" id="KW-0677">Repeat</keyword>
<organism evidence="9 10">
    <name type="scientific">Patiria miniata</name>
    <name type="common">Bat star</name>
    <name type="synonym">Asterina miniata</name>
    <dbReference type="NCBI Taxonomy" id="46514"/>
    <lineage>
        <taxon>Eukaryota</taxon>
        <taxon>Metazoa</taxon>
        <taxon>Echinodermata</taxon>
        <taxon>Eleutherozoa</taxon>
        <taxon>Asterozoa</taxon>
        <taxon>Asteroidea</taxon>
        <taxon>Valvatacea</taxon>
        <taxon>Valvatida</taxon>
        <taxon>Asterinidae</taxon>
        <taxon>Patiria</taxon>
    </lineage>
</organism>
<evidence type="ECO:0000256" key="2">
    <source>
        <dbReference type="ARBA" id="ARBA00022737"/>
    </source>
</evidence>
<feature type="disulfide bond" evidence="6">
    <location>
        <begin position="351"/>
        <end position="412"/>
    </location>
</feature>
<dbReference type="Proteomes" id="UP000887568">
    <property type="component" value="Unplaced"/>
</dbReference>
<dbReference type="PROSITE" id="PS50287">
    <property type="entry name" value="SRCR_2"/>
    <property type="match status" value="2"/>
</dbReference>
<evidence type="ECO:0000259" key="7">
    <source>
        <dbReference type="PROSITE" id="PS50022"/>
    </source>
</evidence>
<evidence type="ECO:0000313" key="10">
    <source>
        <dbReference type="Proteomes" id="UP000887568"/>
    </source>
</evidence>
<comment type="caution">
    <text evidence="6">Lacks conserved residue(s) required for the propagation of feature annotation.</text>
</comment>
<dbReference type="Pfam" id="PF00530">
    <property type="entry name" value="SRCR"/>
    <property type="match status" value="2"/>
</dbReference>
<evidence type="ECO:0000259" key="8">
    <source>
        <dbReference type="PROSITE" id="PS50287"/>
    </source>
</evidence>
<evidence type="ECO:0000256" key="5">
    <source>
        <dbReference type="ARBA" id="ARBA00023180"/>
    </source>
</evidence>
<dbReference type="PROSITE" id="PS01285">
    <property type="entry name" value="FA58C_1"/>
    <property type="match status" value="1"/>
</dbReference>
<feature type="disulfide bond" evidence="6">
    <location>
        <begin position="338"/>
        <end position="402"/>
    </location>
</feature>
<keyword evidence="5" id="KW-0325">Glycoprotein</keyword>
<proteinExistence type="predicted"/>
<feature type="domain" description="SRCR" evidence="8">
    <location>
        <begin position="208"/>
        <end position="309"/>
    </location>
</feature>
<feature type="disulfide bond" evidence="6">
    <location>
        <begin position="278"/>
        <end position="288"/>
    </location>
</feature>
<dbReference type="Gene3D" id="2.60.120.260">
    <property type="entry name" value="Galactose-binding domain-like"/>
    <property type="match status" value="1"/>
</dbReference>
<keyword evidence="3 6" id="KW-1015">Disulfide bond</keyword>
<dbReference type="FunFam" id="3.10.250.10:FF:000032">
    <property type="entry name" value="Si:dkey-14d8.20"/>
    <property type="match status" value="1"/>
</dbReference>
<feature type="domain" description="F5/8 type C" evidence="7">
    <location>
        <begin position="47"/>
        <end position="201"/>
    </location>
</feature>
<dbReference type="OrthoDB" id="536948at2759"/>
<dbReference type="PANTHER" id="PTHR48071">
    <property type="entry name" value="SRCR DOMAIN-CONTAINING PROTEIN"/>
    <property type="match status" value="1"/>
</dbReference>
<dbReference type="PRINTS" id="PR00258">
    <property type="entry name" value="SPERACTRCPTR"/>
</dbReference>
<evidence type="ECO:0000256" key="6">
    <source>
        <dbReference type="PROSITE-ProRule" id="PRU00196"/>
    </source>
</evidence>
<dbReference type="Gene3D" id="3.10.250.10">
    <property type="entry name" value="SRCR-like domain"/>
    <property type="match status" value="2"/>
</dbReference>
<dbReference type="SUPFAM" id="SSF56487">
    <property type="entry name" value="SRCR-like"/>
    <property type="match status" value="2"/>
</dbReference>
<dbReference type="PROSITE" id="PS00420">
    <property type="entry name" value="SRCR_1"/>
    <property type="match status" value="2"/>
</dbReference>
<dbReference type="OMA" id="WSSSECY"/>
<evidence type="ECO:0000256" key="1">
    <source>
        <dbReference type="ARBA" id="ARBA00022729"/>
    </source>
</evidence>
<dbReference type="PANTHER" id="PTHR48071:SF18">
    <property type="entry name" value="DELETED IN MALIGNANT BRAIN TUMORS 1 PROTEIN-RELATED"/>
    <property type="match status" value="1"/>
</dbReference>
<keyword evidence="1" id="KW-0732">Signal</keyword>
<evidence type="ECO:0000256" key="3">
    <source>
        <dbReference type="ARBA" id="ARBA00023157"/>
    </source>
</evidence>
<dbReference type="InterPro" id="IPR008979">
    <property type="entry name" value="Galactose-bd-like_sf"/>
</dbReference>
<protein>
    <submittedName>
        <fullName evidence="9">Uncharacterized protein</fullName>
    </submittedName>
</protein>
<feature type="domain" description="SRCR" evidence="8">
    <location>
        <begin position="313"/>
        <end position="413"/>
    </location>
</feature>
<dbReference type="AlphaFoldDB" id="A0A913ZRB2"/>
<reference evidence="9" key="1">
    <citation type="submission" date="2022-11" db="UniProtKB">
        <authorList>
            <consortium name="EnsemblMetazoa"/>
        </authorList>
    </citation>
    <scope>IDENTIFICATION</scope>
</reference>
<dbReference type="SMART" id="SM00202">
    <property type="entry name" value="SR"/>
    <property type="match status" value="2"/>
</dbReference>
<dbReference type="SUPFAM" id="SSF49785">
    <property type="entry name" value="Galactose-binding domain-like"/>
    <property type="match status" value="1"/>
</dbReference>
<dbReference type="SMART" id="SM00231">
    <property type="entry name" value="FA58C"/>
    <property type="match status" value="1"/>
</dbReference>